<keyword evidence="4" id="KW-1185">Reference proteome</keyword>
<evidence type="ECO:0000256" key="1">
    <source>
        <dbReference type="SAM" id="MobiDB-lite"/>
    </source>
</evidence>
<sequence>MIPLASEGDELLHHLLLDYALKGVIVVVAVVVLAIGMVVIWRKAGRPQGRDDAGRPRRTGDIGAPPPRRDPSRHK</sequence>
<feature type="compositionally biased region" description="Basic and acidic residues" evidence="1">
    <location>
        <begin position="48"/>
        <end position="60"/>
    </location>
</feature>
<reference evidence="3" key="2">
    <citation type="submission" date="2020-09" db="EMBL/GenBank/DDBJ databases">
        <authorList>
            <person name="Sun Q."/>
            <person name="Ohkuma M."/>
        </authorList>
    </citation>
    <scope>NUCLEOTIDE SEQUENCE</scope>
    <source>
        <strain evidence="3">JCM 4059</strain>
    </source>
</reference>
<keyword evidence="2" id="KW-1133">Transmembrane helix</keyword>
<evidence type="ECO:0000256" key="2">
    <source>
        <dbReference type="SAM" id="Phobius"/>
    </source>
</evidence>
<evidence type="ECO:0000313" key="4">
    <source>
        <dbReference type="Proteomes" id="UP000638313"/>
    </source>
</evidence>
<dbReference type="EMBL" id="BNBD01000008">
    <property type="protein sequence ID" value="GHF55188.1"/>
    <property type="molecule type" value="Genomic_DNA"/>
</dbReference>
<organism evidence="3 4">
    <name type="scientific">Streptomyces mashuensis</name>
    <dbReference type="NCBI Taxonomy" id="33904"/>
    <lineage>
        <taxon>Bacteria</taxon>
        <taxon>Bacillati</taxon>
        <taxon>Actinomycetota</taxon>
        <taxon>Actinomycetes</taxon>
        <taxon>Kitasatosporales</taxon>
        <taxon>Streptomycetaceae</taxon>
        <taxon>Streptomyces</taxon>
    </lineage>
</organism>
<dbReference type="RefSeq" id="WP_190131083.1">
    <property type="nucleotide sequence ID" value="NZ_BNBD01000008.1"/>
</dbReference>
<gene>
    <name evidence="3" type="ORF">GCM10010218_40750</name>
</gene>
<feature type="region of interest" description="Disordered" evidence="1">
    <location>
        <begin position="46"/>
        <end position="75"/>
    </location>
</feature>
<keyword evidence="2" id="KW-0472">Membrane</keyword>
<comment type="caution">
    <text evidence="3">The sequence shown here is derived from an EMBL/GenBank/DDBJ whole genome shotgun (WGS) entry which is preliminary data.</text>
</comment>
<proteinExistence type="predicted"/>
<dbReference type="AlphaFoldDB" id="A0A919B4I9"/>
<keyword evidence="2" id="KW-0812">Transmembrane</keyword>
<name>A0A919B4I9_9ACTN</name>
<feature type="transmembrane region" description="Helical" evidence="2">
    <location>
        <begin position="20"/>
        <end position="41"/>
    </location>
</feature>
<reference evidence="3" key="1">
    <citation type="journal article" date="2014" name="Int. J. Syst. Evol. Microbiol.">
        <title>Complete genome sequence of Corynebacterium casei LMG S-19264T (=DSM 44701T), isolated from a smear-ripened cheese.</title>
        <authorList>
            <consortium name="US DOE Joint Genome Institute (JGI-PGF)"/>
            <person name="Walter F."/>
            <person name="Albersmeier A."/>
            <person name="Kalinowski J."/>
            <person name="Ruckert C."/>
        </authorList>
    </citation>
    <scope>NUCLEOTIDE SEQUENCE</scope>
    <source>
        <strain evidence="3">JCM 4059</strain>
    </source>
</reference>
<accession>A0A919B4I9</accession>
<dbReference type="Proteomes" id="UP000638313">
    <property type="component" value="Unassembled WGS sequence"/>
</dbReference>
<protein>
    <submittedName>
        <fullName evidence="3">Uncharacterized protein</fullName>
    </submittedName>
</protein>
<evidence type="ECO:0000313" key="3">
    <source>
        <dbReference type="EMBL" id="GHF55188.1"/>
    </source>
</evidence>